<protein>
    <submittedName>
        <fullName evidence="2">Uncharacterized protein</fullName>
    </submittedName>
</protein>
<dbReference type="EMBL" id="JARJLG010000060">
    <property type="protein sequence ID" value="KAJ7756777.1"/>
    <property type="molecule type" value="Genomic_DNA"/>
</dbReference>
<keyword evidence="3" id="KW-1185">Reference proteome</keyword>
<gene>
    <name evidence="2" type="ORF">DFH07DRAFT_1060701</name>
</gene>
<feature type="compositionally biased region" description="Pro residues" evidence="1">
    <location>
        <begin position="112"/>
        <end position="127"/>
    </location>
</feature>
<accession>A0AAD7J468</accession>
<dbReference type="AlphaFoldDB" id="A0AAD7J468"/>
<reference evidence="2" key="1">
    <citation type="submission" date="2023-03" db="EMBL/GenBank/DDBJ databases">
        <title>Massive genome expansion in bonnet fungi (Mycena s.s.) driven by repeated elements and novel gene families across ecological guilds.</title>
        <authorList>
            <consortium name="Lawrence Berkeley National Laboratory"/>
            <person name="Harder C.B."/>
            <person name="Miyauchi S."/>
            <person name="Viragh M."/>
            <person name="Kuo A."/>
            <person name="Thoen E."/>
            <person name="Andreopoulos B."/>
            <person name="Lu D."/>
            <person name="Skrede I."/>
            <person name="Drula E."/>
            <person name="Henrissat B."/>
            <person name="Morin E."/>
            <person name="Kohler A."/>
            <person name="Barry K."/>
            <person name="LaButti K."/>
            <person name="Morin E."/>
            <person name="Salamov A."/>
            <person name="Lipzen A."/>
            <person name="Mereny Z."/>
            <person name="Hegedus B."/>
            <person name="Baldrian P."/>
            <person name="Stursova M."/>
            <person name="Weitz H."/>
            <person name="Taylor A."/>
            <person name="Grigoriev I.V."/>
            <person name="Nagy L.G."/>
            <person name="Martin F."/>
            <person name="Kauserud H."/>
        </authorList>
    </citation>
    <scope>NUCLEOTIDE SEQUENCE</scope>
    <source>
        <strain evidence="2">CBHHK188m</strain>
    </source>
</reference>
<sequence>MSAPTDPQLQEQASTLPIVPLEHVVSPTPSAKKRFSALQHIKKLGGKFKKSKKVDDIPETQVLTEEVEEVSEEQVAQQGEFDAVVEQLDIPDAPEPATLAEHIRTLITALPPRGPTRPPIKTTPPPLDAEGRPILPAVPIKDPKLIKLLSDPEVMNGSVDDDRPSVWAALEALPPPADDVQSSNDVMLYCPLRPTDESKVELATTRTVEVPVSKLDTFWQSRWDFLWSMTVGLVKSQPAPTKLVKLWVPSPTKISFQAMWWGYRMYLPPPVMASLNSDEAEVVKIATTVTAALTWFLANVSVSSVPVPLQPAFLLLQKLGPYAGYIGTFIAWIWGAVENADKGNGVVLTATWILPVALIPSAIKIATPATDTAPTPSAPATAVA</sequence>
<feature type="region of interest" description="Disordered" evidence="1">
    <location>
        <begin position="109"/>
        <end position="134"/>
    </location>
</feature>
<evidence type="ECO:0000313" key="3">
    <source>
        <dbReference type="Proteomes" id="UP001215280"/>
    </source>
</evidence>
<dbReference type="Proteomes" id="UP001215280">
    <property type="component" value="Unassembled WGS sequence"/>
</dbReference>
<name>A0AAD7J468_9AGAR</name>
<evidence type="ECO:0000256" key="1">
    <source>
        <dbReference type="SAM" id="MobiDB-lite"/>
    </source>
</evidence>
<comment type="caution">
    <text evidence="2">The sequence shown here is derived from an EMBL/GenBank/DDBJ whole genome shotgun (WGS) entry which is preliminary data.</text>
</comment>
<proteinExistence type="predicted"/>
<evidence type="ECO:0000313" key="2">
    <source>
        <dbReference type="EMBL" id="KAJ7756777.1"/>
    </source>
</evidence>
<organism evidence="2 3">
    <name type="scientific">Mycena maculata</name>
    <dbReference type="NCBI Taxonomy" id="230809"/>
    <lineage>
        <taxon>Eukaryota</taxon>
        <taxon>Fungi</taxon>
        <taxon>Dikarya</taxon>
        <taxon>Basidiomycota</taxon>
        <taxon>Agaricomycotina</taxon>
        <taxon>Agaricomycetes</taxon>
        <taxon>Agaricomycetidae</taxon>
        <taxon>Agaricales</taxon>
        <taxon>Marasmiineae</taxon>
        <taxon>Mycenaceae</taxon>
        <taxon>Mycena</taxon>
    </lineage>
</organism>